<dbReference type="GeneID" id="75576590"/>
<organism evidence="1 2">
    <name type="scientific">Schistosoma haematobium</name>
    <name type="common">Blood fluke</name>
    <dbReference type="NCBI Taxonomy" id="6185"/>
    <lineage>
        <taxon>Eukaryota</taxon>
        <taxon>Metazoa</taxon>
        <taxon>Spiralia</taxon>
        <taxon>Lophotrochozoa</taxon>
        <taxon>Platyhelminthes</taxon>
        <taxon>Trematoda</taxon>
        <taxon>Digenea</taxon>
        <taxon>Strigeidida</taxon>
        <taxon>Schistosomatoidea</taxon>
        <taxon>Schistosomatidae</taxon>
        <taxon>Schistosoma</taxon>
    </lineage>
</organism>
<dbReference type="KEGG" id="shx:MS3_00000968"/>
<reference evidence="1" key="3">
    <citation type="submission" date="2021-06" db="EMBL/GenBank/DDBJ databases">
        <title>Chromosome-level genome assembly for S. haematobium.</title>
        <authorList>
            <person name="Stroehlein A.J."/>
        </authorList>
    </citation>
    <scope>NUCLEOTIDE SEQUENCE</scope>
</reference>
<keyword evidence="2" id="KW-1185">Reference proteome</keyword>
<dbReference type="Proteomes" id="UP000471633">
    <property type="component" value="Unassembled WGS sequence"/>
</dbReference>
<dbReference type="CTD" id="75576590"/>
<dbReference type="AlphaFoldDB" id="A0A922S7T2"/>
<reference evidence="1" key="1">
    <citation type="journal article" date="2012" name="Nat. Genet.">
        <title>Whole-genome sequence of Schistosoma haematobium.</title>
        <authorList>
            <person name="Young N.D."/>
            <person name="Jex A.R."/>
            <person name="Li B."/>
            <person name="Liu S."/>
            <person name="Yang L."/>
            <person name="Xiong Z."/>
            <person name="Li Y."/>
            <person name="Cantacessi C."/>
            <person name="Hall R.S."/>
            <person name="Xu X."/>
            <person name="Chen F."/>
            <person name="Wu X."/>
            <person name="Zerlotini A."/>
            <person name="Oliveira G."/>
            <person name="Hofmann A."/>
            <person name="Zhang G."/>
            <person name="Fang X."/>
            <person name="Kang Y."/>
            <person name="Campbell B.E."/>
            <person name="Loukas A."/>
            <person name="Ranganathan S."/>
            <person name="Rollinson D."/>
            <person name="Rinaldi G."/>
            <person name="Brindley P.J."/>
            <person name="Yang H."/>
            <person name="Wang J."/>
            <person name="Wang J."/>
            <person name="Gasser R.B."/>
        </authorList>
    </citation>
    <scope>NUCLEOTIDE SEQUENCE</scope>
</reference>
<gene>
    <name evidence="1" type="primary">LAMC1_17</name>
    <name evidence="1" type="ORF">MS3_00000968</name>
</gene>
<sequence length="134" mass="15417">MIDEHGGSDADVKARIGRARAAYLQLRNILDSKQLSTIQQRSQNFQYKCQDSSTVWGWQPGELRKPSSRRYKCLLTVVHAKYFGSVGQTLPTTTYYEREKPDLRGRRNQEAVLEADRTHIEESTGLHQKASRHL</sequence>
<reference evidence="1" key="2">
    <citation type="journal article" date="2019" name="Gigascience">
        <title>High-quality Schistosoma haematobium genome achieved by single-molecule and long-range sequencing.</title>
        <authorList>
            <person name="Stroehlein A.J."/>
            <person name="Korhonen P.K."/>
            <person name="Chong T.M."/>
            <person name="Lim Y.L."/>
            <person name="Chan K.G."/>
            <person name="Webster B."/>
            <person name="Rollinson D."/>
            <person name="Brindley P.J."/>
            <person name="Gasser R.B."/>
            <person name="Young N.D."/>
        </authorList>
    </citation>
    <scope>NUCLEOTIDE SEQUENCE</scope>
</reference>
<accession>A0A922S7T2</accession>
<proteinExistence type="predicted"/>
<evidence type="ECO:0000313" key="2">
    <source>
        <dbReference type="Proteomes" id="UP000471633"/>
    </source>
</evidence>
<name>A0A922S7T2_SCHHA</name>
<protein>
    <submittedName>
        <fullName evidence="1">Laminin subunit gamma-1</fullName>
    </submittedName>
</protein>
<dbReference type="EMBL" id="AMPZ03000001">
    <property type="protein sequence ID" value="KAH9596914.1"/>
    <property type="molecule type" value="Genomic_DNA"/>
</dbReference>
<comment type="caution">
    <text evidence="1">The sequence shown here is derived from an EMBL/GenBank/DDBJ whole genome shotgun (WGS) entry which is preliminary data.</text>
</comment>
<evidence type="ECO:0000313" key="1">
    <source>
        <dbReference type="EMBL" id="KAH9596914.1"/>
    </source>
</evidence>
<dbReference type="RefSeq" id="XP_051075505.1">
    <property type="nucleotide sequence ID" value="XM_051208530.1"/>
</dbReference>
<reference evidence="1" key="4">
    <citation type="journal article" date="2022" name="PLoS Pathog.">
        <title>Chromosome-level genome of Schistosoma haematobium underpins genome-wide explorations of molecular variation.</title>
        <authorList>
            <person name="Stroehlein A.J."/>
            <person name="Korhonen P.K."/>
            <person name="Lee V.V."/>
            <person name="Ralph S.A."/>
            <person name="Mentink-Kane M."/>
            <person name="You H."/>
            <person name="McManus D.P."/>
            <person name="Tchuente L.T."/>
            <person name="Stothard J.R."/>
            <person name="Kaur P."/>
            <person name="Dudchenko O."/>
            <person name="Aiden E.L."/>
            <person name="Yang B."/>
            <person name="Yang H."/>
            <person name="Emery A.M."/>
            <person name="Webster B.L."/>
            <person name="Brindley P.J."/>
            <person name="Rollinson D."/>
            <person name="Chang B.C.H."/>
            <person name="Gasser R.B."/>
            <person name="Young N.D."/>
        </authorList>
    </citation>
    <scope>NUCLEOTIDE SEQUENCE</scope>
</reference>